<evidence type="ECO:0000256" key="13">
    <source>
        <dbReference type="SAM" id="MobiDB-lite"/>
    </source>
</evidence>
<dbReference type="InterPro" id="IPR017441">
    <property type="entry name" value="Protein_kinase_ATP_BS"/>
</dbReference>
<keyword evidence="4" id="KW-0732">Signal</keyword>
<dbReference type="SUPFAM" id="SSF56112">
    <property type="entry name" value="Protein kinase-like (PK-like)"/>
    <property type="match status" value="1"/>
</dbReference>
<evidence type="ECO:0000256" key="7">
    <source>
        <dbReference type="ARBA" id="ARBA00023157"/>
    </source>
</evidence>
<evidence type="ECO:0000256" key="4">
    <source>
        <dbReference type="ARBA" id="ARBA00022729"/>
    </source>
</evidence>
<dbReference type="SMART" id="SM00408">
    <property type="entry name" value="IGc2"/>
    <property type="match status" value="3"/>
</dbReference>
<dbReference type="InterPro" id="IPR013151">
    <property type="entry name" value="Immunoglobulin_dom"/>
</dbReference>
<keyword evidence="12" id="KW-0067">ATP-binding</keyword>
<feature type="transmembrane region" description="Helical" evidence="14">
    <location>
        <begin position="798"/>
        <end position="818"/>
    </location>
</feature>
<sequence length="1288" mass="145559">MMRNESKESSIQSKRFVIEFKKTVNLKVIWISLVLILSPHVNQVNAGTEEDALRTAAENYGAPLIEPPSTEITALTMEELRIPCHSKSPVTWVRLDMEHNLITPHTNIEYKINETSQFLFVATLVFHSVNVDEVTFHYCVQNKSLDLAENQADMDNEVTNFRAAKTYLFVQDESHPLVPINNPALTVKQFEPYTIPCKPTSKDVEVELYRLDGEEMEMDLKFHIHFGFEHNFTVLGTFGFVCRQAGSSQEILLSFNVLPRTEYITVPIINSTSEGGYVNVGGQIKLFCNVEIKAGVKYDILWYFRGKQLENSNKYEISGMTEQDSNTERPVGSRSLTIFNAQERDSGSYKCEVRDHNDNKNDHVYLVTVLDRTESVLEIDSHQTATTSQQNATVSLLFNFKSYPNATFEILKNGHRLIMDDRYDLNVMYKHQQVIFKMKDVHVDDTANYTLVADNGMKHMNRTVEVFVQAPPIVMLEPEEVYSKLGQKVILLCQSISYPPSNFEWSYRKCEVDEWDECARELPGAWPLGIKSQIEGNTTETTSRNVYTRTGNFTAHVRFAGVSRCIANNGIGVDIRSAKVMVGDLDRPVMLWRHNEPEIVAEGDEVRLECGAIKYNYTNIIQWKHGGKWIDYPLPAEMDIQVAETQYSHRSILVIKNVDQTNAGQYVCVTKGPNPAKKPDEVRYYLRVHQRKAARVIDSNLTAESITVSLGDHLDMYCDVDGVPPPEIMWTKDDELLKNNSYNILISKEGQRSFARIIAVKVEHEGQYKCTVTNKDGKDTQTSKLIIKNRPFKYLTEVTAGVLALILILIICTIFLCCRVKKEKDKVRALKKAGLANFEEGDIDRINPDLDLNEQADLLPYDRRFEFPRDKLKLGQQLGAGAFGVVIKGVAQGIVPYEDETTVAVKMVKANTDDEIMRALISELKIMVHLGQHLNVVNLLGAVTKNIARREVMVIVEYCRFGNVQKFLLKHRTYFVDQIKKDTDEIDSNITENEYRWSNNSVYNMSTSGRSSSNCGNGVRNLGVKYINLHFSNDYYNVITDRTSGGMGGFDPSGHINSKGYVRHSGFGVDSANTEATLISRGANAEYLKTNPDYLAMLGPPDHMAPQAPMATHEEFHVPDVEAPRIPGYVNMKPSQGTAIYTPGGGNLSDIEDNNEEDAATKSLTSNSKKTSPVQKPPRKSKERKLNDMKSNHQNAYDDDDDDNNDGPGENIPMLESIMNSLGEKYDEKMNETQYNDLMPRHPRDTVLANQYVNVPSATKNNSSNSKKPNDAFSNPSYVAVRNVNERT</sequence>
<feature type="domain" description="Ig-like" evidence="16">
    <location>
        <begin position="588"/>
        <end position="668"/>
    </location>
</feature>
<dbReference type="InterPro" id="IPR003598">
    <property type="entry name" value="Ig_sub2"/>
</dbReference>
<dbReference type="CDD" id="cd00096">
    <property type="entry name" value="Ig"/>
    <property type="match status" value="2"/>
</dbReference>
<dbReference type="GO" id="GO:0004714">
    <property type="term" value="F:transmembrane receptor protein tyrosine kinase activity"/>
    <property type="evidence" value="ECO:0007669"/>
    <property type="project" value="UniProtKB-EC"/>
</dbReference>
<gene>
    <name evidence="17" type="primary">CSON005616</name>
</gene>
<comment type="subcellular location">
    <subcellularLocation>
        <location evidence="1">Membrane</location>
        <topology evidence="1">Single-pass membrane protein</topology>
    </subcellularLocation>
</comment>
<dbReference type="InterPro" id="IPR013098">
    <property type="entry name" value="Ig_I-set"/>
</dbReference>
<dbReference type="PANTHER" id="PTHR45080:SF8">
    <property type="entry name" value="IG-LIKE DOMAIN-CONTAINING PROTEIN"/>
    <property type="match status" value="1"/>
</dbReference>
<dbReference type="FunFam" id="2.60.40.10:FF:000107">
    <property type="entry name" value="Myosin, light chain kinase a"/>
    <property type="match status" value="1"/>
</dbReference>
<keyword evidence="8" id="KW-0675">Receptor</keyword>
<dbReference type="PROSITE" id="PS50835">
    <property type="entry name" value="IG_LIKE"/>
    <property type="match status" value="4"/>
</dbReference>
<keyword evidence="3 14" id="KW-0812">Transmembrane</keyword>
<dbReference type="InterPro" id="IPR011009">
    <property type="entry name" value="Kinase-like_dom_sf"/>
</dbReference>
<feature type="domain" description="Ig-like" evidence="16">
    <location>
        <begin position="267"/>
        <end position="368"/>
    </location>
</feature>
<dbReference type="InterPro" id="IPR001245">
    <property type="entry name" value="Ser-Thr/Tyr_kinase_cat_dom"/>
</dbReference>
<dbReference type="GO" id="GO:0005524">
    <property type="term" value="F:ATP binding"/>
    <property type="evidence" value="ECO:0007669"/>
    <property type="project" value="UniProtKB-UniRule"/>
</dbReference>
<keyword evidence="5 14" id="KW-1133">Transmembrane helix</keyword>
<protein>
    <recommendedName>
        <fullName evidence="2">receptor protein-tyrosine kinase</fullName>
        <ecNumber evidence="2">2.7.10.1</ecNumber>
    </recommendedName>
</protein>
<comment type="catalytic activity">
    <reaction evidence="11">
        <text>L-tyrosyl-[protein] + ATP = O-phospho-L-tyrosyl-[protein] + ADP + H(+)</text>
        <dbReference type="Rhea" id="RHEA:10596"/>
        <dbReference type="Rhea" id="RHEA-COMP:10136"/>
        <dbReference type="Rhea" id="RHEA-COMP:20101"/>
        <dbReference type="ChEBI" id="CHEBI:15378"/>
        <dbReference type="ChEBI" id="CHEBI:30616"/>
        <dbReference type="ChEBI" id="CHEBI:46858"/>
        <dbReference type="ChEBI" id="CHEBI:61978"/>
        <dbReference type="ChEBI" id="CHEBI:456216"/>
        <dbReference type="EC" id="2.7.10.1"/>
    </reaction>
</comment>
<dbReference type="SUPFAM" id="SSF48726">
    <property type="entry name" value="Immunoglobulin"/>
    <property type="match status" value="5"/>
</dbReference>
<feature type="binding site" evidence="12">
    <location>
        <position position="906"/>
    </location>
    <ligand>
        <name>ATP</name>
        <dbReference type="ChEBI" id="CHEBI:30616"/>
    </ligand>
</feature>
<dbReference type="Pfam" id="PF00047">
    <property type="entry name" value="ig"/>
    <property type="match status" value="1"/>
</dbReference>
<dbReference type="PROSITE" id="PS00107">
    <property type="entry name" value="PROTEIN_KINASE_ATP"/>
    <property type="match status" value="1"/>
</dbReference>
<dbReference type="SMART" id="SM00409">
    <property type="entry name" value="IG"/>
    <property type="match status" value="4"/>
</dbReference>
<feature type="region of interest" description="Disordered" evidence="13">
    <location>
        <begin position="1158"/>
        <end position="1214"/>
    </location>
</feature>
<feature type="region of interest" description="Disordered" evidence="13">
    <location>
        <begin position="1246"/>
        <end position="1288"/>
    </location>
</feature>
<keyword evidence="10" id="KW-0393">Immunoglobulin domain</keyword>
<dbReference type="OMA" id="FYRDTDM"/>
<dbReference type="InterPro" id="IPR003599">
    <property type="entry name" value="Ig_sub"/>
</dbReference>
<feature type="domain" description="Ig-like" evidence="16">
    <location>
        <begin position="471"/>
        <end position="581"/>
    </location>
</feature>
<dbReference type="GO" id="GO:0008046">
    <property type="term" value="F:axon guidance receptor activity"/>
    <property type="evidence" value="ECO:0007669"/>
    <property type="project" value="TreeGrafter"/>
</dbReference>
<evidence type="ECO:0000256" key="11">
    <source>
        <dbReference type="ARBA" id="ARBA00051243"/>
    </source>
</evidence>
<keyword evidence="9" id="KW-0325">Glycoprotein</keyword>
<dbReference type="InterPro" id="IPR050958">
    <property type="entry name" value="Cell_Adh-Cytoskel_Orgn"/>
</dbReference>
<organism evidence="17">
    <name type="scientific">Culicoides sonorensis</name>
    <name type="common">Biting midge</name>
    <dbReference type="NCBI Taxonomy" id="179676"/>
    <lineage>
        <taxon>Eukaryota</taxon>
        <taxon>Metazoa</taxon>
        <taxon>Ecdysozoa</taxon>
        <taxon>Arthropoda</taxon>
        <taxon>Hexapoda</taxon>
        <taxon>Insecta</taxon>
        <taxon>Pterygota</taxon>
        <taxon>Neoptera</taxon>
        <taxon>Endopterygota</taxon>
        <taxon>Diptera</taxon>
        <taxon>Nematocera</taxon>
        <taxon>Chironomoidea</taxon>
        <taxon>Ceratopogonidae</taxon>
        <taxon>Ceratopogoninae</taxon>
        <taxon>Culicoides</taxon>
        <taxon>Monoculicoides</taxon>
    </lineage>
</organism>
<evidence type="ECO:0000259" key="15">
    <source>
        <dbReference type="PROSITE" id="PS50011"/>
    </source>
</evidence>
<keyword evidence="12" id="KW-0547">Nucleotide-binding</keyword>
<feature type="compositionally biased region" description="Low complexity" evidence="13">
    <location>
        <begin position="1161"/>
        <end position="1172"/>
    </location>
</feature>
<dbReference type="InterPro" id="IPR020635">
    <property type="entry name" value="Tyr_kinase_cat_dom"/>
</dbReference>
<dbReference type="InterPro" id="IPR013783">
    <property type="entry name" value="Ig-like_fold"/>
</dbReference>
<dbReference type="SMART" id="SM00219">
    <property type="entry name" value="TyrKc"/>
    <property type="match status" value="1"/>
</dbReference>
<proteinExistence type="predicted"/>
<dbReference type="InterPro" id="IPR036179">
    <property type="entry name" value="Ig-like_dom_sf"/>
</dbReference>
<evidence type="ECO:0000256" key="9">
    <source>
        <dbReference type="ARBA" id="ARBA00023180"/>
    </source>
</evidence>
<evidence type="ECO:0000256" key="10">
    <source>
        <dbReference type="ARBA" id="ARBA00023319"/>
    </source>
</evidence>
<dbReference type="Pfam" id="PF07679">
    <property type="entry name" value="I-set"/>
    <property type="match status" value="1"/>
</dbReference>
<feature type="compositionally biased region" description="Polar residues" evidence="13">
    <location>
        <begin position="1248"/>
        <end position="1259"/>
    </location>
</feature>
<evidence type="ECO:0000256" key="6">
    <source>
        <dbReference type="ARBA" id="ARBA00023136"/>
    </source>
</evidence>
<evidence type="ECO:0000256" key="8">
    <source>
        <dbReference type="ARBA" id="ARBA00023170"/>
    </source>
</evidence>
<feature type="domain" description="Ig-like" evidence="16">
    <location>
        <begin position="679"/>
        <end position="786"/>
    </location>
</feature>
<keyword evidence="7" id="KW-1015">Disulfide bond</keyword>
<dbReference type="EC" id="2.7.10.1" evidence="2"/>
<dbReference type="InterPro" id="IPR007110">
    <property type="entry name" value="Ig-like_dom"/>
</dbReference>
<evidence type="ECO:0000313" key="17">
    <source>
        <dbReference type="EMBL" id="SSX21907.1"/>
    </source>
</evidence>
<dbReference type="GO" id="GO:0043025">
    <property type="term" value="C:neuronal cell body"/>
    <property type="evidence" value="ECO:0007669"/>
    <property type="project" value="TreeGrafter"/>
</dbReference>
<feature type="domain" description="Protein kinase" evidence="15">
    <location>
        <begin position="872"/>
        <end position="1253"/>
    </location>
</feature>
<evidence type="ECO:0000256" key="5">
    <source>
        <dbReference type="ARBA" id="ARBA00022989"/>
    </source>
</evidence>
<evidence type="ECO:0000256" key="3">
    <source>
        <dbReference type="ARBA" id="ARBA00022692"/>
    </source>
</evidence>
<dbReference type="EMBL" id="UFQT01000219">
    <property type="protein sequence ID" value="SSX21907.1"/>
    <property type="molecule type" value="Genomic_DNA"/>
</dbReference>
<dbReference type="PROSITE" id="PS50011">
    <property type="entry name" value="PROTEIN_KINASE_DOM"/>
    <property type="match status" value="1"/>
</dbReference>
<dbReference type="PANTHER" id="PTHR45080">
    <property type="entry name" value="CONTACTIN 5"/>
    <property type="match status" value="1"/>
</dbReference>
<dbReference type="Pfam" id="PF13927">
    <property type="entry name" value="Ig_3"/>
    <property type="match status" value="1"/>
</dbReference>
<dbReference type="VEuPathDB" id="VectorBase:CSON005616"/>
<name>A0A336M0F8_CULSO</name>
<evidence type="ECO:0000256" key="14">
    <source>
        <dbReference type="SAM" id="Phobius"/>
    </source>
</evidence>
<dbReference type="Pfam" id="PF07714">
    <property type="entry name" value="PK_Tyr_Ser-Thr"/>
    <property type="match status" value="1"/>
</dbReference>
<reference evidence="17" key="1">
    <citation type="submission" date="2018-07" db="EMBL/GenBank/DDBJ databases">
        <authorList>
            <person name="Quirk P.G."/>
            <person name="Krulwich T.A."/>
        </authorList>
    </citation>
    <scope>NUCLEOTIDE SEQUENCE</scope>
</reference>
<evidence type="ECO:0000256" key="12">
    <source>
        <dbReference type="PROSITE-ProRule" id="PRU10141"/>
    </source>
</evidence>
<dbReference type="CDD" id="cd00099">
    <property type="entry name" value="IgV"/>
    <property type="match status" value="1"/>
</dbReference>
<dbReference type="InterPro" id="IPR000719">
    <property type="entry name" value="Prot_kinase_dom"/>
</dbReference>
<dbReference type="GO" id="GO:0050808">
    <property type="term" value="P:synapse organization"/>
    <property type="evidence" value="ECO:0007669"/>
    <property type="project" value="TreeGrafter"/>
</dbReference>
<dbReference type="GO" id="GO:0007156">
    <property type="term" value="P:homophilic cell adhesion via plasma membrane adhesion molecules"/>
    <property type="evidence" value="ECO:0007669"/>
    <property type="project" value="TreeGrafter"/>
</dbReference>
<evidence type="ECO:0000259" key="16">
    <source>
        <dbReference type="PROSITE" id="PS50835"/>
    </source>
</evidence>
<evidence type="ECO:0000256" key="1">
    <source>
        <dbReference type="ARBA" id="ARBA00004167"/>
    </source>
</evidence>
<dbReference type="Gene3D" id="3.30.200.20">
    <property type="entry name" value="Phosphorylase Kinase, domain 1"/>
    <property type="match status" value="1"/>
</dbReference>
<accession>A0A336M0F8</accession>
<dbReference type="FunFam" id="3.30.200.20:FF:000384">
    <property type="entry name" value="Receptor protein-tyrosine kinase"/>
    <property type="match status" value="1"/>
</dbReference>
<dbReference type="GO" id="GO:0030424">
    <property type="term" value="C:axon"/>
    <property type="evidence" value="ECO:0007669"/>
    <property type="project" value="TreeGrafter"/>
</dbReference>
<dbReference type="GO" id="GO:0005886">
    <property type="term" value="C:plasma membrane"/>
    <property type="evidence" value="ECO:0007669"/>
    <property type="project" value="TreeGrafter"/>
</dbReference>
<dbReference type="Gene3D" id="2.60.40.10">
    <property type="entry name" value="Immunoglobulins"/>
    <property type="match status" value="5"/>
</dbReference>
<keyword evidence="6 14" id="KW-0472">Membrane</keyword>
<evidence type="ECO:0000256" key="2">
    <source>
        <dbReference type="ARBA" id="ARBA00011902"/>
    </source>
</evidence>